<sequence length="371" mass="40887">MVLDKLLKIMVERNSSDLFISAGLPPSAKINGELTPLTEQKLSDNAALAIVKEALGDKHLKEFMDEKEANFAIFREGIGRFRVSAFWQRQRAGMVVRRIVTQIPTVEELKLPEVLTKLIMNKRGLMLVVGGTGTGKSTTLAALIGYRNQNSKGHILTIEDPVEFVHEHAKSMITQREVGADTESFEAALKSSLRQAPDVILVGEIRSQETMEYALTFAETGHLCVATLHANNANQAIERIMHMVPKEKIGKLMFDLSLNLRGIVAQQLVPTIDGGRAAAIEILLNSPIVAEKIATNDMGEIKEIMAKSRELGMQTFDQALFDLYKAGRISYEEALRHADAPNDLRLRIKLSGDSNANDDDSALQGVTVDLD</sequence>
<dbReference type="Pfam" id="PF00437">
    <property type="entry name" value="T2SSE"/>
    <property type="match status" value="1"/>
</dbReference>
<dbReference type="GO" id="GO:0005524">
    <property type="term" value="F:ATP binding"/>
    <property type="evidence" value="ECO:0007669"/>
    <property type="project" value="InterPro"/>
</dbReference>
<comment type="similarity">
    <text evidence="1">Belongs to the GSP E family.</text>
</comment>
<organism evidence="3 4">
    <name type="scientific">Pseudidiomarina woesei</name>
    <dbReference type="NCBI Taxonomy" id="1381080"/>
    <lineage>
        <taxon>Bacteria</taxon>
        <taxon>Pseudomonadati</taxon>
        <taxon>Pseudomonadota</taxon>
        <taxon>Gammaproteobacteria</taxon>
        <taxon>Alteromonadales</taxon>
        <taxon>Idiomarinaceae</taxon>
        <taxon>Pseudidiomarina</taxon>
    </lineage>
</organism>
<evidence type="ECO:0000313" key="4">
    <source>
        <dbReference type="Proteomes" id="UP000182598"/>
    </source>
</evidence>
<dbReference type="CDD" id="cd01131">
    <property type="entry name" value="PilT"/>
    <property type="match status" value="1"/>
</dbReference>
<dbReference type="InterPro" id="IPR006321">
    <property type="entry name" value="PilT/PilU"/>
</dbReference>
<dbReference type="InterPro" id="IPR003593">
    <property type="entry name" value="AAA+_ATPase"/>
</dbReference>
<dbReference type="Proteomes" id="UP000182598">
    <property type="component" value="Unassembled WGS sequence"/>
</dbReference>
<protein>
    <submittedName>
        <fullName evidence="3">Pilus retraction protein PilT</fullName>
    </submittedName>
</protein>
<dbReference type="SMART" id="SM00382">
    <property type="entry name" value="AAA"/>
    <property type="match status" value="1"/>
</dbReference>
<proteinExistence type="inferred from homology"/>
<accession>A0A0K6H014</accession>
<dbReference type="AlphaFoldDB" id="A0A0K6H014"/>
<dbReference type="InterPro" id="IPR050921">
    <property type="entry name" value="T4SS_GSP_E_ATPase"/>
</dbReference>
<evidence type="ECO:0000259" key="2">
    <source>
        <dbReference type="SMART" id="SM00382"/>
    </source>
</evidence>
<dbReference type="Gene3D" id="3.40.50.300">
    <property type="entry name" value="P-loop containing nucleotide triphosphate hydrolases"/>
    <property type="match status" value="1"/>
</dbReference>
<name>A0A0K6H014_9GAMM</name>
<dbReference type="RefSeq" id="WP_055438564.1">
    <property type="nucleotide sequence ID" value="NZ_CYHB01000002.1"/>
</dbReference>
<dbReference type="OrthoDB" id="9804785at2"/>
<dbReference type="Gene3D" id="3.30.450.90">
    <property type="match status" value="1"/>
</dbReference>
<dbReference type="NCBIfam" id="TIGR01420">
    <property type="entry name" value="pilT_fam"/>
    <property type="match status" value="1"/>
</dbReference>
<feature type="domain" description="AAA+ ATPase" evidence="2">
    <location>
        <begin position="122"/>
        <end position="247"/>
    </location>
</feature>
<evidence type="ECO:0000313" key="3">
    <source>
        <dbReference type="EMBL" id="CUA84328.1"/>
    </source>
</evidence>
<evidence type="ECO:0000256" key="1">
    <source>
        <dbReference type="ARBA" id="ARBA00006611"/>
    </source>
</evidence>
<gene>
    <name evidence="3" type="ORF">Ga0061064_0869</name>
</gene>
<dbReference type="SUPFAM" id="SSF52540">
    <property type="entry name" value="P-loop containing nucleoside triphosphate hydrolases"/>
    <property type="match status" value="1"/>
</dbReference>
<dbReference type="GO" id="GO:0016887">
    <property type="term" value="F:ATP hydrolysis activity"/>
    <property type="evidence" value="ECO:0007669"/>
    <property type="project" value="InterPro"/>
</dbReference>
<dbReference type="PANTHER" id="PTHR30486:SF12">
    <property type="entry name" value="TYPE IV PILUS ATPASE PILU"/>
    <property type="match status" value="1"/>
</dbReference>
<dbReference type="InterPro" id="IPR027417">
    <property type="entry name" value="P-loop_NTPase"/>
</dbReference>
<reference evidence="4" key="1">
    <citation type="submission" date="2015-08" db="EMBL/GenBank/DDBJ databases">
        <authorList>
            <person name="Varghese N."/>
        </authorList>
    </citation>
    <scope>NUCLEOTIDE SEQUENCE [LARGE SCALE GENOMIC DNA]</scope>
    <source>
        <strain evidence="4">DSM 27808</strain>
    </source>
</reference>
<dbReference type="InterPro" id="IPR001482">
    <property type="entry name" value="T2SS/T4SS_dom"/>
</dbReference>
<dbReference type="PANTHER" id="PTHR30486">
    <property type="entry name" value="TWITCHING MOTILITY PROTEIN PILT"/>
    <property type="match status" value="1"/>
</dbReference>
<keyword evidence="4" id="KW-1185">Reference proteome</keyword>
<dbReference type="EMBL" id="CYHB01000002">
    <property type="protein sequence ID" value="CUA84328.1"/>
    <property type="molecule type" value="Genomic_DNA"/>
</dbReference>